<dbReference type="PANTHER" id="PTHR33781:SF4">
    <property type="entry name" value="PROTEIN PHYTOCHROME KINASE SUBSTRATE 1"/>
    <property type="match status" value="1"/>
</dbReference>
<feature type="compositionally biased region" description="Polar residues" evidence="1">
    <location>
        <begin position="135"/>
        <end position="147"/>
    </location>
</feature>
<dbReference type="Proteomes" id="UP000886595">
    <property type="component" value="Unassembled WGS sequence"/>
</dbReference>
<feature type="region of interest" description="Disordered" evidence="1">
    <location>
        <begin position="317"/>
        <end position="422"/>
    </location>
</feature>
<feature type="compositionally biased region" description="Polar residues" evidence="1">
    <location>
        <begin position="326"/>
        <end position="347"/>
    </location>
</feature>
<accession>A0A8X7U0C3</accession>
<evidence type="ECO:0008006" key="4">
    <source>
        <dbReference type="Google" id="ProtNLM"/>
    </source>
</evidence>
<dbReference type="PANTHER" id="PTHR33781">
    <property type="entry name" value="PROTEIN PHYTOCHROME KINASE SUBSTRATE 1-RELATED"/>
    <property type="match status" value="1"/>
</dbReference>
<evidence type="ECO:0000313" key="2">
    <source>
        <dbReference type="EMBL" id="KAG2261600.1"/>
    </source>
</evidence>
<comment type="caution">
    <text evidence="2">The sequence shown here is derived from an EMBL/GenBank/DDBJ whole genome shotgun (WGS) entry which is preliminary data.</text>
</comment>
<feature type="region of interest" description="Disordered" evidence="1">
    <location>
        <begin position="269"/>
        <end position="290"/>
    </location>
</feature>
<feature type="compositionally biased region" description="Basic and acidic residues" evidence="1">
    <location>
        <begin position="125"/>
        <end position="134"/>
    </location>
</feature>
<evidence type="ECO:0000256" key="1">
    <source>
        <dbReference type="SAM" id="MobiDB-lite"/>
    </source>
</evidence>
<dbReference type="EMBL" id="JAAMPC010000014">
    <property type="protein sequence ID" value="KAG2261600.1"/>
    <property type="molecule type" value="Genomic_DNA"/>
</dbReference>
<evidence type="ECO:0000313" key="3">
    <source>
        <dbReference type="Proteomes" id="UP000886595"/>
    </source>
</evidence>
<gene>
    <name evidence="2" type="ORF">Bca52824_068679</name>
</gene>
<dbReference type="GO" id="GO:0009638">
    <property type="term" value="P:phototropism"/>
    <property type="evidence" value="ECO:0007669"/>
    <property type="project" value="InterPro"/>
</dbReference>
<dbReference type="InterPro" id="IPR039615">
    <property type="entry name" value="PKS"/>
</dbReference>
<dbReference type="OrthoDB" id="1916150at2759"/>
<protein>
    <recommendedName>
        <fullName evidence="4">Protein PHYTOCHROME KINASE SUBSTRATE 1-like</fullName>
    </recommendedName>
</protein>
<feature type="compositionally biased region" description="Polar residues" evidence="1">
    <location>
        <begin position="406"/>
        <end position="422"/>
    </location>
</feature>
<keyword evidence="3" id="KW-1185">Reference proteome</keyword>
<proteinExistence type="predicted"/>
<name>A0A8X7U0C3_BRACI</name>
<organism evidence="2 3">
    <name type="scientific">Brassica carinata</name>
    <name type="common">Ethiopian mustard</name>
    <name type="synonym">Abyssinian cabbage</name>
    <dbReference type="NCBI Taxonomy" id="52824"/>
    <lineage>
        <taxon>Eukaryota</taxon>
        <taxon>Viridiplantae</taxon>
        <taxon>Streptophyta</taxon>
        <taxon>Embryophyta</taxon>
        <taxon>Tracheophyta</taxon>
        <taxon>Spermatophyta</taxon>
        <taxon>Magnoliopsida</taxon>
        <taxon>eudicotyledons</taxon>
        <taxon>Gunneridae</taxon>
        <taxon>Pentapetalae</taxon>
        <taxon>rosids</taxon>
        <taxon>malvids</taxon>
        <taxon>Brassicales</taxon>
        <taxon>Brassicaceae</taxon>
        <taxon>Brassiceae</taxon>
        <taxon>Brassica</taxon>
    </lineage>
</organism>
<dbReference type="AlphaFoldDB" id="A0A8X7U0C3"/>
<reference evidence="2 3" key="1">
    <citation type="submission" date="2020-02" db="EMBL/GenBank/DDBJ databases">
        <authorList>
            <person name="Ma Q."/>
            <person name="Huang Y."/>
            <person name="Song X."/>
            <person name="Pei D."/>
        </authorList>
    </citation>
    <scope>NUCLEOTIDE SEQUENCE [LARGE SCALE GENOMIC DNA]</scope>
    <source>
        <strain evidence="2">Sxm20200214</strain>
        <tissue evidence="2">Leaf</tissue>
    </source>
</reference>
<sequence length="422" mass="46727">MVIITPSSSSTPKTSFDFTKNSNNHSLSVPILSSSSSPSSAYLRSKEEAVVTTKKLMVPCKTLNMNINPKEDQELGDKTKKVKKAPEDPEIGVFGAEKYFNGDMDSDQSSSVLSLTNTEVERFVVDSKQSEKKSTGTPSVRSESSWNSQSILLQNKLVNTSNSSLEEKKHNNGQIQKVNNNKKSFLTNLGCKCVCSDGKSVDVDDKISVKIQKQDELVQRKSPEVFGSPVNIEKRVFVQKKLTVPQWESRIEEEDTKSDSSSDLFEIENLTGKRKPFHTRQGSDPASPTCYAPSEVSIEWSIVTASAADFSVMSECATSPVRRNRSSQIPKNPTNTYIDKNAPQRQKSSSSGRGGFLSCKSHKSVMVSSDSDRRSSMNKTSSSYVPRFPMETTSKPKSFETRRRISNSSIAHTPSSLLYSQY</sequence>
<feature type="region of interest" description="Disordered" evidence="1">
    <location>
        <begin position="125"/>
        <end position="147"/>
    </location>
</feature>